<dbReference type="Gene3D" id="3.90.79.10">
    <property type="entry name" value="Nucleoside Triphosphate Pyrophosphohydrolase"/>
    <property type="match status" value="1"/>
</dbReference>
<dbReference type="AlphaFoldDB" id="A0A1M5NRD6"/>
<accession>A0A1M5NRD6</accession>
<dbReference type="InterPro" id="IPR015797">
    <property type="entry name" value="NUDIX_hydrolase-like_dom_sf"/>
</dbReference>
<evidence type="ECO:0000313" key="4">
    <source>
        <dbReference type="EMBL" id="SHG92136.1"/>
    </source>
</evidence>
<evidence type="ECO:0000256" key="2">
    <source>
        <dbReference type="ARBA" id="ARBA00022801"/>
    </source>
</evidence>
<dbReference type="EMBL" id="FQXB01000001">
    <property type="protein sequence ID" value="SHG92136.1"/>
    <property type="molecule type" value="Genomic_DNA"/>
</dbReference>
<keyword evidence="5" id="KW-1185">Reference proteome</keyword>
<evidence type="ECO:0000259" key="3">
    <source>
        <dbReference type="PROSITE" id="PS51462"/>
    </source>
</evidence>
<dbReference type="GO" id="GO:0016787">
    <property type="term" value="F:hydrolase activity"/>
    <property type="evidence" value="ECO:0007669"/>
    <property type="project" value="UniProtKB-KW"/>
</dbReference>
<dbReference type="SUPFAM" id="SSF55811">
    <property type="entry name" value="Nudix"/>
    <property type="match status" value="1"/>
</dbReference>
<protein>
    <submittedName>
        <fullName evidence="4">ADP-ribose pyrophosphatase YjhB, NUDIX family</fullName>
    </submittedName>
</protein>
<dbReference type="OrthoDB" id="9761969at2"/>
<dbReference type="InterPro" id="IPR000086">
    <property type="entry name" value="NUDIX_hydrolase_dom"/>
</dbReference>
<comment type="cofactor">
    <cofactor evidence="1">
        <name>Mg(2+)</name>
        <dbReference type="ChEBI" id="CHEBI:18420"/>
    </cofactor>
</comment>
<evidence type="ECO:0000256" key="1">
    <source>
        <dbReference type="ARBA" id="ARBA00001946"/>
    </source>
</evidence>
<feature type="domain" description="Nudix hydrolase" evidence="3">
    <location>
        <begin position="1"/>
        <end position="131"/>
    </location>
</feature>
<name>A0A1M5NRD6_9RHOB</name>
<organism evidence="4 5">
    <name type="scientific">Cognatiyoonia sediminum</name>
    <dbReference type="NCBI Taxonomy" id="1508389"/>
    <lineage>
        <taxon>Bacteria</taxon>
        <taxon>Pseudomonadati</taxon>
        <taxon>Pseudomonadota</taxon>
        <taxon>Alphaproteobacteria</taxon>
        <taxon>Rhodobacterales</taxon>
        <taxon>Paracoccaceae</taxon>
        <taxon>Cognatiyoonia</taxon>
    </lineage>
</organism>
<dbReference type="PANTHER" id="PTHR43046">
    <property type="entry name" value="GDP-MANNOSE MANNOSYL HYDROLASE"/>
    <property type="match status" value="1"/>
</dbReference>
<dbReference type="PANTHER" id="PTHR43046:SF14">
    <property type="entry name" value="MUTT_NUDIX FAMILY PROTEIN"/>
    <property type="match status" value="1"/>
</dbReference>
<dbReference type="PROSITE" id="PS51462">
    <property type="entry name" value="NUDIX"/>
    <property type="match status" value="1"/>
</dbReference>
<dbReference type="STRING" id="1508389.SAMN05444003_1559"/>
<proteinExistence type="predicted"/>
<reference evidence="4 5" key="1">
    <citation type="submission" date="2016-11" db="EMBL/GenBank/DDBJ databases">
        <authorList>
            <person name="Jaros S."/>
            <person name="Januszkiewicz K."/>
            <person name="Wedrychowicz H."/>
        </authorList>
    </citation>
    <scope>NUCLEOTIDE SEQUENCE [LARGE SCALE GENOMIC DNA]</scope>
    <source>
        <strain evidence="4 5">DSM 28715</strain>
    </source>
</reference>
<dbReference type="Pfam" id="PF00293">
    <property type="entry name" value="NUDIX"/>
    <property type="match status" value="1"/>
</dbReference>
<sequence>MPRIAARAIILYEDKLLIVNAWKGHTRLWCLPGGGAEDHSSLPENLAREVMEECGLEIEVGGPCLVNEFHDPKRKFHQIEVFFRCRLLDGDPFGPWTDPEGIVAHRRWVTRDELKTLPHKPSSLADVAWGTGEATYDPLELIVE</sequence>
<dbReference type="Proteomes" id="UP000184074">
    <property type="component" value="Unassembled WGS sequence"/>
</dbReference>
<gene>
    <name evidence="4" type="ORF">SAMN05444003_1559</name>
</gene>
<dbReference type="RefSeq" id="WP_072900228.1">
    <property type="nucleotide sequence ID" value="NZ_FQXB01000001.1"/>
</dbReference>
<evidence type="ECO:0000313" key="5">
    <source>
        <dbReference type="Proteomes" id="UP000184074"/>
    </source>
</evidence>
<keyword evidence="2" id="KW-0378">Hydrolase</keyword>